<dbReference type="EMBL" id="WKFB01000464">
    <property type="protein sequence ID" value="KAF6722257.1"/>
    <property type="molecule type" value="Genomic_DNA"/>
</dbReference>
<evidence type="ECO:0000313" key="2">
    <source>
        <dbReference type="EMBL" id="KAF6722257.1"/>
    </source>
</evidence>
<reference evidence="2" key="1">
    <citation type="journal article" name="BMC Genomics">
        <title>Long-read sequencing and de novo genome assembly of marine medaka (Oryzias melastigma).</title>
        <authorList>
            <person name="Liang P."/>
            <person name="Saqib H.S.A."/>
            <person name="Ni X."/>
            <person name="Shen Y."/>
        </authorList>
    </citation>
    <scope>NUCLEOTIDE SEQUENCE</scope>
    <source>
        <strain evidence="2">Bigg-433</strain>
    </source>
</reference>
<protein>
    <submittedName>
        <fullName evidence="2">Uncharacterized protein</fullName>
    </submittedName>
</protein>
<organism evidence="2 3">
    <name type="scientific">Oryzias melastigma</name>
    <name type="common">Marine medaka</name>
    <dbReference type="NCBI Taxonomy" id="30732"/>
    <lineage>
        <taxon>Eukaryota</taxon>
        <taxon>Metazoa</taxon>
        <taxon>Chordata</taxon>
        <taxon>Craniata</taxon>
        <taxon>Vertebrata</taxon>
        <taxon>Euteleostomi</taxon>
        <taxon>Actinopterygii</taxon>
        <taxon>Neopterygii</taxon>
        <taxon>Teleostei</taxon>
        <taxon>Neoteleostei</taxon>
        <taxon>Acanthomorphata</taxon>
        <taxon>Ovalentaria</taxon>
        <taxon>Atherinomorphae</taxon>
        <taxon>Beloniformes</taxon>
        <taxon>Adrianichthyidae</taxon>
        <taxon>Oryziinae</taxon>
        <taxon>Oryzias</taxon>
    </lineage>
</organism>
<evidence type="ECO:0000313" key="3">
    <source>
        <dbReference type="Proteomes" id="UP000646548"/>
    </source>
</evidence>
<comment type="caution">
    <text evidence="2">The sequence shown here is derived from an EMBL/GenBank/DDBJ whole genome shotgun (WGS) entry which is preliminary data.</text>
</comment>
<name>A0A834BYE9_ORYME</name>
<dbReference type="AlphaFoldDB" id="A0A834BYE9"/>
<dbReference type="Proteomes" id="UP000646548">
    <property type="component" value="Unassembled WGS sequence"/>
</dbReference>
<sequence>MSKLCFLQTRCVVAGPEYTVQLRRCGTVWLRALQMLLIPGSSVSRSDIMTAGRNSGGKKEEVGENRNMRHKGSKAGSAHLQIKAKTPAELLCPLSDTSACSRGPNRTAA</sequence>
<accession>A0A834BYE9</accession>
<feature type="region of interest" description="Disordered" evidence="1">
    <location>
        <begin position="47"/>
        <end position="79"/>
    </location>
</feature>
<feature type="compositionally biased region" description="Basic and acidic residues" evidence="1">
    <location>
        <begin position="57"/>
        <end position="67"/>
    </location>
</feature>
<evidence type="ECO:0000256" key="1">
    <source>
        <dbReference type="SAM" id="MobiDB-lite"/>
    </source>
</evidence>
<proteinExistence type="predicted"/>
<gene>
    <name evidence="2" type="ORF">FQA47_024319</name>
</gene>